<dbReference type="Proteomes" id="UP000295361">
    <property type="component" value="Unassembled WGS sequence"/>
</dbReference>
<dbReference type="InParanoid" id="A0A4R6QHS0"/>
<dbReference type="RefSeq" id="WP_208115079.1">
    <property type="nucleotide sequence ID" value="NZ_SNXS01000006.1"/>
</dbReference>
<dbReference type="PANTHER" id="PTHR35936">
    <property type="entry name" value="MEMBRANE-BOUND LYTIC MUREIN TRANSGLYCOSYLASE F"/>
    <property type="match status" value="1"/>
</dbReference>
<comment type="caution">
    <text evidence="4">The sequence shown here is derived from an EMBL/GenBank/DDBJ whole genome shotgun (WGS) entry which is preliminary data.</text>
</comment>
<evidence type="ECO:0000313" key="5">
    <source>
        <dbReference type="Proteomes" id="UP000295361"/>
    </source>
</evidence>
<proteinExistence type="predicted"/>
<feature type="domain" description="Solute-binding protein family 3/N-terminal" evidence="3">
    <location>
        <begin position="19"/>
        <end position="242"/>
    </location>
</feature>
<evidence type="ECO:0000256" key="1">
    <source>
        <dbReference type="ARBA" id="ARBA00022729"/>
    </source>
</evidence>
<feature type="chain" id="PRO_5020959163" evidence="2">
    <location>
        <begin position="18"/>
        <end position="242"/>
    </location>
</feature>
<organism evidence="4 5">
    <name type="scientific">Roseateles toxinivorans</name>
    <dbReference type="NCBI Taxonomy" id="270368"/>
    <lineage>
        <taxon>Bacteria</taxon>
        <taxon>Pseudomonadati</taxon>
        <taxon>Pseudomonadota</taxon>
        <taxon>Betaproteobacteria</taxon>
        <taxon>Burkholderiales</taxon>
        <taxon>Sphaerotilaceae</taxon>
        <taxon>Roseateles</taxon>
    </lineage>
</organism>
<dbReference type="SMART" id="SM00062">
    <property type="entry name" value="PBPb"/>
    <property type="match status" value="1"/>
</dbReference>
<evidence type="ECO:0000256" key="2">
    <source>
        <dbReference type="SAM" id="SignalP"/>
    </source>
</evidence>
<sequence>MKRLAFSLLVMSAPVWAADVSMAFGEKIPPFSFPETSSGIEIEIIGEALAVKGHVLKPRYFPFARVPLAFKDGVVDAAMTDLGQDLRAAGAHYGDPAVLYDNVFFTLRSRGLQLRKPADLNGLTLVSFQGAANRYPEWLGPMKKAGNYVEVNDQAVQVKMLMLGRIDVVLSDRSIFRYFSLQLQRSGVALEAVDEQPFTAVNPQDYRPVFRSKQVRDDFNQGLLQIRKNGRYKAIYDKYLRE</sequence>
<dbReference type="Pfam" id="PF00497">
    <property type="entry name" value="SBP_bac_3"/>
    <property type="match status" value="1"/>
</dbReference>
<dbReference type="InterPro" id="IPR001638">
    <property type="entry name" value="Solute-binding_3/MltF_N"/>
</dbReference>
<evidence type="ECO:0000259" key="3">
    <source>
        <dbReference type="SMART" id="SM00062"/>
    </source>
</evidence>
<protein>
    <submittedName>
        <fullName evidence="4">Amino acid ABC transporter substrate-binding protein (PAAT family)</fullName>
    </submittedName>
</protein>
<keyword evidence="5" id="KW-1185">Reference proteome</keyword>
<keyword evidence="1 2" id="KW-0732">Signal</keyword>
<accession>A0A4R6QHS0</accession>
<gene>
    <name evidence="4" type="ORF">DES47_10636</name>
</gene>
<evidence type="ECO:0000313" key="4">
    <source>
        <dbReference type="EMBL" id="TDP62741.1"/>
    </source>
</evidence>
<dbReference type="EMBL" id="SNXS01000006">
    <property type="protein sequence ID" value="TDP62741.1"/>
    <property type="molecule type" value="Genomic_DNA"/>
</dbReference>
<name>A0A4R6QHS0_9BURK</name>
<reference evidence="4 5" key="1">
    <citation type="submission" date="2019-03" db="EMBL/GenBank/DDBJ databases">
        <title>Genomic Encyclopedia of Type Strains, Phase IV (KMG-IV): sequencing the most valuable type-strain genomes for metagenomic binning, comparative biology and taxonomic classification.</title>
        <authorList>
            <person name="Goeker M."/>
        </authorList>
    </citation>
    <scope>NUCLEOTIDE SEQUENCE [LARGE SCALE GENOMIC DNA]</scope>
    <source>
        <strain evidence="4 5">DSM 16998</strain>
    </source>
</reference>
<feature type="signal peptide" evidence="2">
    <location>
        <begin position="1"/>
        <end position="17"/>
    </location>
</feature>
<dbReference type="AlphaFoldDB" id="A0A4R6QHS0"/>
<dbReference type="Gene3D" id="3.40.190.10">
    <property type="entry name" value="Periplasmic binding protein-like II"/>
    <property type="match status" value="2"/>
</dbReference>
<dbReference type="PANTHER" id="PTHR35936:SF25">
    <property type="entry name" value="ABC TRANSPORTER SUBSTRATE-BINDING PROTEIN"/>
    <property type="match status" value="1"/>
</dbReference>
<dbReference type="SUPFAM" id="SSF53850">
    <property type="entry name" value="Periplasmic binding protein-like II"/>
    <property type="match status" value="1"/>
</dbReference>